<accession>A0AAV4MTH7</accession>
<dbReference type="EMBL" id="BPLQ01000802">
    <property type="protein sequence ID" value="GIX75108.1"/>
    <property type="molecule type" value="Genomic_DNA"/>
</dbReference>
<sequence>MVWTNGGQPRTSSVRLLNAQLLPRQLIFMPYRRHIWLHCLHIFMSYACTAVTHIFCPTTQPAPTFRKRRFSPGYPKSAHVRLQKGS</sequence>
<keyword evidence="2" id="KW-0472">Membrane</keyword>
<proteinExistence type="predicted"/>
<evidence type="ECO:0000313" key="3">
    <source>
        <dbReference type="EMBL" id="GIX75108.1"/>
    </source>
</evidence>
<gene>
    <name evidence="3" type="ORF">CDAR_479531</name>
</gene>
<feature type="transmembrane region" description="Helical" evidence="2">
    <location>
        <begin position="35"/>
        <end position="55"/>
    </location>
</feature>
<comment type="caution">
    <text evidence="3">The sequence shown here is derived from an EMBL/GenBank/DDBJ whole genome shotgun (WGS) entry which is preliminary data.</text>
</comment>
<protein>
    <submittedName>
        <fullName evidence="3">Uncharacterized protein</fullName>
    </submittedName>
</protein>
<keyword evidence="4" id="KW-1185">Reference proteome</keyword>
<feature type="region of interest" description="Disordered" evidence="1">
    <location>
        <begin position="67"/>
        <end position="86"/>
    </location>
</feature>
<keyword evidence="2" id="KW-1133">Transmembrane helix</keyword>
<organism evidence="3 4">
    <name type="scientific">Caerostris darwini</name>
    <dbReference type="NCBI Taxonomy" id="1538125"/>
    <lineage>
        <taxon>Eukaryota</taxon>
        <taxon>Metazoa</taxon>
        <taxon>Ecdysozoa</taxon>
        <taxon>Arthropoda</taxon>
        <taxon>Chelicerata</taxon>
        <taxon>Arachnida</taxon>
        <taxon>Araneae</taxon>
        <taxon>Araneomorphae</taxon>
        <taxon>Entelegynae</taxon>
        <taxon>Araneoidea</taxon>
        <taxon>Araneidae</taxon>
        <taxon>Caerostris</taxon>
    </lineage>
</organism>
<evidence type="ECO:0000256" key="2">
    <source>
        <dbReference type="SAM" id="Phobius"/>
    </source>
</evidence>
<reference evidence="3 4" key="1">
    <citation type="submission" date="2021-06" db="EMBL/GenBank/DDBJ databases">
        <title>Caerostris darwini draft genome.</title>
        <authorList>
            <person name="Kono N."/>
            <person name="Arakawa K."/>
        </authorList>
    </citation>
    <scope>NUCLEOTIDE SEQUENCE [LARGE SCALE GENOMIC DNA]</scope>
</reference>
<name>A0AAV4MTH7_9ARAC</name>
<keyword evidence="2" id="KW-0812">Transmembrane</keyword>
<dbReference type="AlphaFoldDB" id="A0AAV4MTH7"/>
<evidence type="ECO:0000256" key="1">
    <source>
        <dbReference type="SAM" id="MobiDB-lite"/>
    </source>
</evidence>
<evidence type="ECO:0000313" key="4">
    <source>
        <dbReference type="Proteomes" id="UP001054837"/>
    </source>
</evidence>
<dbReference type="Proteomes" id="UP001054837">
    <property type="component" value="Unassembled WGS sequence"/>
</dbReference>